<dbReference type="EMBL" id="WSEL01000007">
    <property type="protein sequence ID" value="MVQ30641.1"/>
    <property type="molecule type" value="Genomic_DNA"/>
</dbReference>
<evidence type="ECO:0000256" key="1">
    <source>
        <dbReference type="ARBA" id="ARBA00006987"/>
    </source>
</evidence>
<gene>
    <name evidence="3" type="ORF">GON04_14350</name>
</gene>
<dbReference type="Pfam" id="PF03401">
    <property type="entry name" value="TctC"/>
    <property type="match status" value="1"/>
</dbReference>
<comment type="caution">
    <text evidence="3">The sequence shown here is derived from an EMBL/GenBank/DDBJ whole genome shotgun (WGS) entry which is preliminary data.</text>
</comment>
<dbReference type="PANTHER" id="PTHR42928:SF5">
    <property type="entry name" value="BLR1237 PROTEIN"/>
    <property type="match status" value="1"/>
</dbReference>
<feature type="chain" id="PRO_5026754758" evidence="2">
    <location>
        <begin position="24"/>
        <end position="321"/>
    </location>
</feature>
<dbReference type="RefSeq" id="WP_157398767.1">
    <property type="nucleotide sequence ID" value="NZ_WSEL01000007.1"/>
</dbReference>
<dbReference type="Gene3D" id="3.40.190.150">
    <property type="entry name" value="Bordetella uptake gene, domain 1"/>
    <property type="match status" value="1"/>
</dbReference>
<dbReference type="PANTHER" id="PTHR42928">
    <property type="entry name" value="TRICARBOXYLATE-BINDING PROTEIN"/>
    <property type="match status" value="1"/>
</dbReference>
<evidence type="ECO:0000313" key="3">
    <source>
        <dbReference type="EMBL" id="MVQ30641.1"/>
    </source>
</evidence>
<comment type="similarity">
    <text evidence="1">Belongs to the UPF0065 (bug) family.</text>
</comment>
<keyword evidence="2" id="KW-0732">Signal</keyword>
<reference evidence="3 4" key="1">
    <citation type="submission" date="2019-12" db="EMBL/GenBank/DDBJ databases">
        <authorList>
            <person name="Huq M.A."/>
        </authorList>
    </citation>
    <scope>NUCLEOTIDE SEQUENCE [LARGE SCALE GENOMIC DNA]</scope>
    <source>
        <strain evidence="3 4">MAH-25</strain>
    </source>
</reference>
<keyword evidence="4" id="KW-1185">Reference proteome</keyword>
<dbReference type="InterPro" id="IPR005064">
    <property type="entry name" value="BUG"/>
</dbReference>
<organism evidence="3 4">
    <name type="scientific">Ramlibacter pinisoli</name>
    <dbReference type="NCBI Taxonomy" id="2682844"/>
    <lineage>
        <taxon>Bacteria</taxon>
        <taxon>Pseudomonadati</taxon>
        <taxon>Pseudomonadota</taxon>
        <taxon>Betaproteobacteria</taxon>
        <taxon>Burkholderiales</taxon>
        <taxon>Comamonadaceae</taxon>
        <taxon>Ramlibacter</taxon>
    </lineage>
</organism>
<feature type="signal peptide" evidence="2">
    <location>
        <begin position="1"/>
        <end position="23"/>
    </location>
</feature>
<proteinExistence type="inferred from homology"/>
<sequence length="321" mass="34053">MTKFLQLLLAAVALALAAAPAAAQSGYPSKPVKIVVPAPAGTGPDIMARLYAEHLGRALGQQFLVENKAGASGNIGAEAVARSPADGHTLLYAYNQIPTMNPHLFGKLGYDMQKDLAPISMTLATGYVLLANNNFPGSTLAEAIAYARSNPGKVAYASYGPGTASHLAFEIIQDQTKAEFLHVPYKQGQVTDVIAGQVAMVFEPFPSALPFVASGKTKALAVTTPKRLAALPGTPTMSEAVPGFDLLGWQGVWAPTGTPPEVLAKLQSEFARITQLPEMQKRIRDLASEPVGSSSREMAQAIQTEYARWGQVIRAKNIRLD</sequence>
<dbReference type="SUPFAM" id="SSF53850">
    <property type="entry name" value="Periplasmic binding protein-like II"/>
    <property type="match status" value="1"/>
</dbReference>
<dbReference type="Proteomes" id="UP000469385">
    <property type="component" value="Unassembled WGS sequence"/>
</dbReference>
<dbReference type="InterPro" id="IPR042100">
    <property type="entry name" value="Bug_dom1"/>
</dbReference>
<accession>A0A6N8IUM3</accession>
<evidence type="ECO:0000313" key="4">
    <source>
        <dbReference type="Proteomes" id="UP000469385"/>
    </source>
</evidence>
<protein>
    <submittedName>
        <fullName evidence="3">Tripartite tricarboxylate transporter substrate binding protein</fullName>
    </submittedName>
</protein>
<evidence type="ECO:0000256" key="2">
    <source>
        <dbReference type="SAM" id="SignalP"/>
    </source>
</evidence>
<name>A0A6N8IUM3_9BURK</name>
<dbReference type="PIRSF" id="PIRSF017082">
    <property type="entry name" value="YflP"/>
    <property type="match status" value="1"/>
</dbReference>
<dbReference type="Gene3D" id="3.40.190.10">
    <property type="entry name" value="Periplasmic binding protein-like II"/>
    <property type="match status" value="1"/>
</dbReference>
<dbReference type="AlphaFoldDB" id="A0A6N8IUM3"/>
<dbReference type="CDD" id="cd13578">
    <property type="entry name" value="PBP2_Bug27"/>
    <property type="match status" value="1"/>
</dbReference>